<proteinExistence type="predicted"/>
<feature type="chain" id="PRO_5041310246" description="Extracellular membrane protein CFEM domain-containing protein" evidence="1">
    <location>
        <begin position="23"/>
        <end position="122"/>
    </location>
</feature>
<dbReference type="EMBL" id="JAUEPU010000006">
    <property type="protein sequence ID" value="KAK0501795.1"/>
    <property type="molecule type" value="Genomic_DNA"/>
</dbReference>
<keyword evidence="1" id="KW-0732">Signal</keyword>
<evidence type="ECO:0000313" key="3">
    <source>
        <dbReference type="Proteomes" id="UP001175228"/>
    </source>
</evidence>
<dbReference type="AlphaFoldDB" id="A0AA39V1J0"/>
<protein>
    <recommendedName>
        <fullName evidence="4">Extracellular membrane protein CFEM domain-containing protein</fullName>
    </recommendedName>
</protein>
<comment type="caution">
    <text evidence="2">The sequence shown here is derived from an EMBL/GenBank/DDBJ whole genome shotgun (WGS) entry which is preliminary data.</text>
</comment>
<feature type="signal peptide" evidence="1">
    <location>
        <begin position="1"/>
        <end position="22"/>
    </location>
</feature>
<reference evidence="2" key="1">
    <citation type="submission" date="2023-06" db="EMBL/GenBank/DDBJ databases">
        <authorList>
            <consortium name="Lawrence Berkeley National Laboratory"/>
            <person name="Ahrendt S."/>
            <person name="Sahu N."/>
            <person name="Indic B."/>
            <person name="Wong-Bajracharya J."/>
            <person name="Merenyi Z."/>
            <person name="Ke H.-M."/>
            <person name="Monk M."/>
            <person name="Kocsube S."/>
            <person name="Drula E."/>
            <person name="Lipzen A."/>
            <person name="Balint B."/>
            <person name="Henrissat B."/>
            <person name="Andreopoulos B."/>
            <person name="Martin F.M."/>
            <person name="Harder C.B."/>
            <person name="Rigling D."/>
            <person name="Ford K.L."/>
            <person name="Foster G.D."/>
            <person name="Pangilinan J."/>
            <person name="Papanicolaou A."/>
            <person name="Barry K."/>
            <person name="LaButti K."/>
            <person name="Viragh M."/>
            <person name="Koriabine M."/>
            <person name="Yan M."/>
            <person name="Riley R."/>
            <person name="Champramary S."/>
            <person name="Plett K.L."/>
            <person name="Tsai I.J."/>
            <person name="Slot J."/>
            <person name="Sipos G."/>
            <person name="Plett J."/>
            <person name="Nagy L.G."/>
            <person name="Grigoriev I.V."/>
        </authorList>
    </citation>
    <scope>NUCLEOTIDE SEQUENCE</scope>
    <source>
        <strain evidence="2">HWK02</strain>
    </source>
</reference>
<evidence type="ECO:0008006" key="4">
    <source>
        <dbReference type="Google" id="ProtNLM"/>
    </source>
</evidence>
<dbReference type="Proteomes" id="UP001175228">
    <property type="component" value="Unassembled WGS sequence"/>
</dbReference>
<evidence type="ECO:0000313" key="2">
    <source>
        <dbReference type="EMBL" id="KAK0501795.1"/>
    </source>
</evidence>
<evidence type="ECO:0000256" key="1">
    <source>
        <dbReference type="SAM" id="SignalP"/>
    </source>
</evidence>
<sequence length="122" mass="13046">MFVSHSLVSTFSVLLLVHGALSSVVPPIRRAFEHPLDGSDSSELMFATCENQCTIVDKLSACTLSDVRCMCSNDNAKAYAGCMTCLVGVSKEDIKEGAQSATDVYVFSCRLMGVSVENQIVG</sequence>
<accession>A0AA39V1J0</accession>
<keyword evidence="3" id="KW-1185">Reference proteome</keyword>
<name>A0AA39V1J0_9AGAR</name>
<gene>
    <name evidence="2" type="ORF">EDD18DRAFT_1459234</name>
</gene>
<organism evidence="2 3">
    <name type="scientific">Armillaria luteobubalina</name>
    <dbReference type="NCBI Taxonomy" id="153913"/>
    <lineage>
        <taxon>Eukaryota</taxon>
        <taxon>Fungi</taxon>
        <taxon>Dikarya</taxon>
        <taxon>Basidiomycota</taxon>
        <taxon>Agaricomycotina</taxon>
        <taxon>Agaricomycetes</taxon>
        <taxon>Agaricomycetidae</taxon>
        <taxon>Agaricales</taxon>
        <taxon>Marasmiineae</taxon>
        <taxon>Physalacriaceae</taxon>
        <taxon>Armillaria</taxon>
    </lineage>
</organism>